<dbReference type="PANTHER" id="PTHR14002">
    <property type="entry name" value="ENDOGLIN/TGF-BETA RECEPTOR TYPE III"/>
    <property type="match status" value="1"/>
</dbReference>
<keyword evidence="3" id="KW-1133">Transmembrane helix</keyword>
<evidence type="ECO:0000256" key="3">
    <source>
        <dbReference type="SAM" id="Phobius"/>
    </source>
</evidence>
<dbReference type="Pfam" id="PF00100">
    <property type="entry name" value="Zona_pellucida"/>
    <property type="match status" value="1"/>
</dbReference>
<dbReference type="EMBL" id="JAHRIQ010001750">
    <property type="protein sequence ID" value="MEQ2221676.1"/>
    <property type="molecule type" value="Genomic_DNA"/>
</dbReference>
<evidence type="ECO:0000256" key="1">
    <source>
        <dbReference type="ARBA" id="ARBA00022729"/>
    </source>
</evidence>
<gene>
    <name evidence="5" type="ORF">ILYODFUR_018161</name>
</gene>
<feature type="transmembrane region" description="Helical" evidence="3">
    <location>
        <begin position="82"/>
        <end position="106"/>
    </location>
</feature>
<feature type="domain" description="ZP" evidence="4">
    <location>
        <begin position="1"/>
        <end position="51"/>
    </location>
</feature>
<reference evidence="5 6" key="1">
    <citation type="submission" date="2021-06" db="EMBL/GenBank/DDBJ databases">
        <authorList>
            <person name="Palmer J.M."/>
        </authorList>
    </citation>
    <scope>NUCLEOTIDE SEQUENCE [LARGE SCALE GENOMIC DNA]</scope>
    <source>
        <strain evidence="6">if_2019</strain>
        <tissue evidence="5">Muscle</tissue>
    </source>
</reference>
<dbReference type="InterPro" id="IPR055355">
    <property type="entry name" value="ZP-C"/>
</dbReference>
<proteinExistence type="predicted"/>
<keyword evidence="3" id="KW-0472">Membrane</keyword>
<dbReference type="InterPro" id="IPR042235">
    <property type="entry name" value="ZP-C_dom"/>
</dbReference>
<evidence type="ECO:0000259" key="4">
    <source>
        <dbReference type="PROSITE" id="PS51034"/>
    </source>
</evidence>
<protein>
    <recommendedName>
        <fullName evidence="4">ZP domain-containing protein</fullName>
    </recommendedName>
</protein>
<dbReference type="Gene3D" id="2.60.40.4100">
    <property type="entry name" value="Zona pellucida, ZP-C domain"/>
    <property type="match status" value="1"/>
</dbReference>
<dbReference type="PANTHER" id="PTHR14002:SF22">
    <property type="entry name" value="UROMODULIN-LIKE 1"/>
    <property type="match status" value="1"/>
</dbReference>
<sequence>MNGNFTTSRVSVQIFSFVNLNIIYLHCQVQICVQIGSNTCVPNCLQKSARTGNMIGRGFGSSGPILRLNEESLEEKFNTLHIVGLSCLGVGLSLFFIVGFICLFYCQRNRIGNYNFNVQPKQENFTYLVFNT</sequence>
<dbReference type="PROSITE" id="PS51034">
    <property type="entry name" value="ZP_2"/>
    <property type="match status" value="1"/>
</dbReference>
<dbReference type="InterPro" id="IPR001507">
    <property type="entry name" value="ZP_dom"/>
</dbReference>
<keyword evidence="2" id="KW-1015">Disulfide bond</keyword>
<keyword evidence="1" id="KW-0732">Signal</keyword>
<organism evidence="5 6">
    <name type="scientific">Ilyodon furcidens</name>
    <name type="common">goldbreast splitfin</name>
    <dbReference type="NCBI Taxonomy" id="33524"/>
    <lineage>
        <taxon>Eukaryota</taxon>
        <taxon>Metazoa</taxon>
        <taxon>Chordata</taxon>
        <taxon>Craniata</taxon>
        <taxon>Vertebrata</taxon>
        <taxon>Euteleostomi</taxon>
        <taxon>Actinopterygii</taxon>
        <taxon>Neopterygii</taxon>
        <taxon>Teleostei</taxon>
        <taxon>Neoteleostei</taxon>
        <taxon>Acanthomorphata</taxon>
        <taxon>Ovalentaria</taxon>
        <taxon>Atherinomorphae</taxon>
        <taxon>Cyprinodontiformes</taxon>
        <taxon>Goodeidae</taxon>
        <taxon>Ilyodon</taxon>
    </lineage>
</organism>
<dbReference type="Proteomes" id="UP001482620">
    <property type="component" value="Unassembled WGS sequence"/>
</dbReference>
<evidence type="ECO:0000256" key="2">
    <source>
        <dbReference type="ARBA" id="ARBA00023157"/>
    </source>
</evidence>
<name>A0ABV0SPD7_9TELE</name>
<comment type="caution">
    <text evidence="5">The sequence shown here is derived from an EMBL/GenBank/DDBJ whole genome shotgun (WGS) entry which is preliminary data.</text>
</comment>
<keyword evidence="6" id="KW-1185">Reference proteome</keyword>
<accession>A0ABV0SPD7</accession>
<evidence type="ECO:0000313" key="6">
    <source>
        <dbReference type="Proteomes" id="UP001482620"/>
    </source>
</evidence>
<evidence type="ECO:0000313" key="5">
    <source>
        <dbReference type="EMBL" id="MEQ2221676.1"/>
    </source>
</evidence>
<keyword evidence="3" id="KW-0812">Transmembrane</keyword>